<organism evidence="6 7">
    <name type="scientific">Clostridium polyendosporum</name>
    <dbReference type="NCBI Taxonomy" id="69208"/>
    <lineage>
        <taxon>Bacteria</taxon>
        <taxon>Bacillati</taxon>
        <taxon>Bacillota</taxon>
        <taxon>Clostridia</taxon>
        <taxon>Eubacteriales</taxon>
        <taxon>Clostridiaceae</taxon>
        <taxon>Clostridium</taxon>
    </lineage>
</organism>
<feature type="transmembrane region" description="Helical" evidence="5">
    <location>
        <begin position="20"/>
        <end position="41"/>
    </location>
</feature>
<keyword evidence="3 5" id="KW-1133">Transmembrane helix</keyword>
<dbReference type="InterPro" id="IPR035906">
    <property type="entry name" value="MetI-like_sf"/>
</dbReference>
<evidence type="ECO:0000256" key="1">
    <source>
        <dbReference type="ARBA" id="ARBA00004141"/>
    </source>
</evidence>
<keyword evidence="7" id="KW-1185">Reference proteome</keyword>
<comment type="caution">
    <text evidence="6">The sequence shown here is derived from an EMBL/GenBank/DDBJ whole genome shotgun (WGS) entry which is preliminary data.</text>
</comment>
<gene>
    <name evidence="6" type="ORF">CPJCM30710_33950</name>
</gene>
<comment type="subcellular location">
    <subcellularLocation>
        <location evidence="1">Membrane</location>
        <topology evidence="1">Multi-pass membrane protein</topology>
    </subcellularLocation>
</comment>
<protein>
    <submittedName>
        <fullName evidence="6">Uncharacterized protein</fullName>
    </submittedName>
</protein>
<keyword evidence="2 5" id="KW-0812">Transmembrane</keyword>
<reference evidence="6" key="1">
    <citation type="submission" date="2021-03" db="EMBL/GenBank/DDBJ databases">
        <title>Taxonomic study of Clostridium polyendosporum from meadow-gley soil under rice.</title>
        <authorList>
            <person name="Kobayashi H."/>
            <person name="Tanizawa Y."/>
            <person name="Yagura M."/>
        </authorList>
    </citation>
    <scope>NUCLEOTIDE SEQUENCE</scope>
    <source>
        <strain evidence="6">JCM 30710</strain>
    </source>
</reference>
<keyword evidence="4 5" id="KW-0472">Membrane</keyword>
<dbReference type="Gene3D" id="1.10.3720.10">
    <property type="entry name" value="MetI-like"/>
    <property type="match status" value="1"/>
</dbReference>
<dbReference type="GO" id="GO:0016020">
    <property type="term" value="C:membrane"/>
    <property type="evidence" value="ECO:0007669"/>
    <property type="project" value="UniProtKB-SubCell"/>
</dbReference>
<evidence type="ECO:0000256" key="5">
    <source>
        <dbReference type="SAM" id="Phobius"/>
    </source>
</evidence>
<evidence type="ECO:0000313" key="6">
    <source>
        <dbReference type="EMBL" id="GIM30729.1"/>
    </source>
</evidence>
<name>A0A919S2P6_9CLOT</name>
<dbReference type="EMBL" id="BOPZ01000096">
    <property type="protein sequence ID" value="GIM30729.1"/>
    <property type="molecule type" value="Genomic_DNA"/>
</dbReference>
<evidence type="ECO:0000256" key="3">
    <source>
        <dbReference type="ARBA" id="ARBA00022989"/>
    </source>
</evidence>
<dbReference type="Proteomes" id="UP000679179">
    <property type="component" value="Unassembled WGS sequence"/>
</dbReference>
<evidence type="ECO:0000313" key="7">
    <source>
        <dbReference type="Proteomes" id="UP000679179"/>
    </source>
</evidence>
<evidence type="ECO:0000256" key="2">
    <source>
        <dbReference type="ARBA" id="ARBA00022692"/>
    </source>
</evidence>
<accession>A0A919S2P6</accession>
<proteinExistence type="predicted"/>
<dbReference type="SUPFAM" id="SSF161098">
    <property type="entry name" value="MetI-like"/>
    <property type="match status" value="1"/>
</dbReference>
<dbReference type="AlphaFoldDB" id="A0A919S2P6"/>
<sequence length="50" mass="5808">MNSTLTIVYYIYQTGSRFRNVGYASSIALVFTLVMACIIIMQRRLLREDD</sequence>
<evidence type="ECO:0000256" key="4">
    <source>
        <dbReference type="ARBA" id="ARBA00023136"/>
    </source>
</evidence>